<comment type="caution">
    <text evidence="2">The sequence shown here is derived from an EMBL/GenBank/DDBJ whole genome shotgun (WGS) entry which is preliminary data.</text>
</comment>
<dbReference type="EMBL" id="JAKEIP010000039">
    <property type="protein sequence ID" value="MCF1594526.1"/>
    <property type="molecule type" value="Genomic_DNA"/>
</dbReference>
<feature type="transmembrane region" description="Helical" evidence="1">
    <location>
        <begin position="14"/>
        <end position="36"/>
    </location>
</feature>
<protein>
    <submittedName>
        <fullName evidence="2">Uncharacterized protein</fullName>
    </submittedName>
</protein>
<keyword evidence="1" id="KW-0472">Membrane</keyword>
<proteinExistence type="predicted"/>
<dbReference type="AlphaFoldDB" id="A0A9X1PWW8"/>
<evidence type="ECO:0000313" key="2">
    <source>
        <dbReference type="EMBL" id="MCF1594526.1"/>
    </source>
</evidence>
<gene>
    <name evidence="2" type="ORF">L0P92_13225</name>
</gene>
<name>A0A9X1PWW8_STRM4</name>
<keyword evidence="1" id="KW-0812">Transmembrane</keyword>
<evidence type="ECO:0000256" key="1">
    <source>
        <dbReference type="SAM" id="Phobius"/>
    </source>
</evidence>
<sequence>MRTFLAVATGLPTILLTAALVVTVCFWFLVAAGFATAGSFDADVDLRAWGMGGVPVTVAVSALTVLAWSLSVGGTLALAPFTSPGPATGLLRMVAPVLALLAAWQLTRLFVRPLHRLFPDEPGLPDLGRARDGVRVRVREDRDQLDHAA</sequence>
<evidence type="ECO:0000313" key="3">
    <source>
        <dbReference type="Proteomes" id="UP001139384"/>
    </source>
</evidence>
<feature type="transmembrane region" description="Helical" evidence="1">
    <location>
        <begin position="48"/>
        <end position="70"/>
    </location>
</feature>
<keyword evidence="3" id="KW-1185">Reference proteome</keyword>
<keyword evidence="1" id="KW-1133">Transmembrane helix</keyword>
<dbReference type="RefSeq" id="WP_234762777.1">
    <property type="nucleotide sequence ID" value="NZ_JAKEIP010000039.1"/>
</dbReference>
<dbReference type="Proteomes" id="UP001139384">
    <property type="component" value="Unassembled WGS sequence"/>
</dbReference>
<reference evidence="2" key="1">
    <citation type="submission" date="2022-01" db="EMBL/GenBank/DDBJ databases">
        <title>Draft Genome Sequences of Seven Type Strains of the Genus Streptomyces.</title>
        <authorList>
            <person name="Aziz S."/>
            <person name="Coretto E."/>
            <person name="Chronakova A."/>
            <person name="Sproer C."/>
            <person name="Huber K."/>
            <person name="Nouioui I."/>
            <person name="Gross H."/>
        </authorList>
    </citation>
    <scope>NUCLEOTIDE SEQUENCE</scope>
    <source>
        <strain evidence="2">DSM 103493</strain>
    </source>
</reference>
<accession>A0A9X1PWW8</accession>
<organism evidence="2 3">
    <name type="scientific">Streptomyces muensis</name>
    <dbReference type="NCBI Taxonomy" id="1077944"/>
    <lineage>
        <taxon>Bacteria</taxon>
        <taxon>Bacillati</taxon>
        <taxon>Actinomycetota</taxon>
        <taxon>Actinomycetes</taxon>
        <taxon>Kitasatosporales</taxon>
        <taxon>Streptomycetaceae</taxon>
        <taxon>Streptomyces</taxon>
    </lineage>
</organism>